<evidence type="ECO:0000256" key="2">
    <source>
        <dbReference type="ARBA" id="ARBA00022448"/>
    </source>
</evidence>
<protein>
    <submittedName>
        <fullName evidence="9">ABC-type dipeptide/oligopeptide/nickel transport system permease subunit</fullName>
    </submittedName>
</protein>
<feature type="transmembrane region" description="Helical" evidence="7">
    <location>
        <begin position="106"/>
        <end position="124"/>
    </location>
</feature>
<feature type="transmembrane region" description="Helical" evidence="7">
    <location>
        <begin position="66"/>
        <end position="94"/>
    </location>
</feature>
<dbReference type="RefSeq" id="WP_209647656.1">
    <property type="nucleotide sequence ID" value="NZ_JAGINW010000001.1"/>
</dbReference>
<keyword evidence="2 7" id="KW-0813">Transport</keyword>
<evidence type="ECO:0000256" key="5">
    <source>
        <dbReference type="ARBA" id="ARBA00022989"/>
    </source>
</evidence>
<comment type="caution">
    <text evidence="9">The sequence shown here is derived from an EMBL/GenBank/DDBJ whole genome shotgun (WGS) entry which is preliminary data.</text>
</comment>
<dbReference type="CDD" id="cd06261">
    <property type="entry name" value="TM_PBP2"/>
    <property type="match status" value="1"/>
</dbReference>
<evidence type="ECO:0000313" key="10">
    <source>
        <dbReference type="Proteomes" id="UP001519332"/>
    </source>
</evidence>
<name>A0ABS4U2W2_9PSEU</name>
<dbReference type="PANTHER" id="PTHR43386">
    <property type="entry name" value="OLIGOPEPTIDE TRANSPORT SYSTEM PERMEASE PROTEIN APPC"/>
    <property type="match status" value="1"/>
</dbReference>
<keyword evidence="10" id="KW-1185">Reference proteome</keyword>
<comment type="similarity">
    <text evidence="7">Belongs to the binding-protein-dependent transport system permease family.</text>
</comment>
<dbReference type="PANTHER" id="PTHR43386:SF25">
    <property type="entry name" value="PEPTIDE ABC TRANSPORTER PERMEASE PROTEIN"/>
    <property type="match status" value="1"/>
</dbReference>
<feature type="transmembrane region" description="Helical" evidence="7">
    <location>
        <begin position="233"/>
        <end position="256"/>
    </location>
</feature>
<organism evidence="9 10">
    <name type="scientific">Kibdelosporangium banguiense</name>
    <dbReference type="NCBI Taxonomy" id="1365924"/>
    <lineage>
        <taxon>Bacteria</taxon>
        <taxon>Bacillati</taxon>
        <taxon>Actinomycetota</taxon>
        <taxon>Actinomycetes</taxon>
        <taxon>Pseudonocardiales</taxon>
        <taxon>Pseudonocardiaceae</taxon>
        <taxon>Kibdelosporangium</taxon>
    </lineage>
</organism>
<keyword evidence="4 7" id="KW-0812">Transmembrane</keyword>
<dbReference type="Gene3D" id="1.10.3720.10">
    <property type="entry name" value="MetI-like"/>
    <property type="match status" value="1"/>
</dbReference>
<feature type="transmembrane region" description="Helical" evidence="7">
    <location>
        <begin position="192"/>
        <end position="213"/>
    </location>
</feature>
<accession>A0ABS4U2W2</accession>
<evidence type="ECO:0000259" key="8">
    <source>
        <dbReference type="PROSITE" id="PS50928"/>
    </source>
</evidence>
<dbReference type="InterPro" id="IPR050366">
    <property type="entry name" value="BP-dependent_transpt_permease"/>
</dbReference>
<evidence type="ECO:0000256" key="6">
    <source>
        <dbReference type="ARBA" id="ARBA00023136"/>
    </source>
</evidence>
<keyword evidence="6 7" id="KW-0472">Membrane</keyword>
<evidence type="ECO:0000256" key="7">
    <source>
        <dbReference type="RuleBase" id="RU363032"/>
    </source>
</evidence>
<keyword evidence="3" id="KW-1003">Cell membrane</keyword>
<dbReference type="PROSITE" id="PS50928">
    <property type="entry name" value="ABC_TM1"/>
    <property type="match status" value="1"/>
</dbReference>
<evidence type="ECO:0000256" key="3">
    <source>
        <dbReference type="ARBA" id="ARBA00022475"/>
    </source>
</evidence>
<evidence type="ECO:0000256" key="4">
    <source>
        <dbReference type="ARBA" id="ARBA00022692"/>
    </source>
</evidence>
<dbReference type="EMBL" id="JAGINW010000001">
    <property type="protein sequence ID" value="MBP2331007.1"/>
    <property type="molecule type" value="Genomic_DNA"/>
</dbReference>
<feature type="domain" description="ABC transmembrane type-1" evidence="8">
    <location>
        <begin position="67"/>
        <end position="256"/>
    </location>
</feature>
<gene>
    <name evidence="9" type="ORF">JOF56_011392</name>
</gene>
<feature type="transmembrane region" description="Helical" evidence="7">
    <location>
        <begin position="130"/>
        <end position="149"/>
    </location>
</feature>
<dbReference type="SUPFAM" id="SSF161098">
    <property type="entry name" value="MetI-like"/>
    <property type="match status" value="1"/>
</dbReference>
<dbReference type="Pfam" id="PF00528">
    <property type="entry name" value="BPD_transp_1"/>
    <property type="match status" value="1"/>
</dbReference>
<sequence>MRRFGLTGVVGAVLVLVVLTVALAGPMLAPHGATDRVGRAFASPGAQAWLGTDHLGRDVLSRVLHGGISILLLSVIALGLAYLVGGAIGLAAAVSRGVLDAVLMRPLDLLLALPAFLVLAVLATGSGRGAVVVVAAVALGNVPGIARVVRAAGREVAVRGWVEMAHARGERRVAIARREVLPNIVPALLADAGVRATAVIGLVGTANFLGLGLQPPLADWALMVAENRSGMTLQPWAVLAPAGCIALLAIGINLIADALARPRTQS</sequence>
<reference evidence="9 10" key="1">
    <citation type="submission" date="2021-03" db="EMBL/GenBank/DDBJ databases">
        <title>Sequencing the genomes of 1000 actinobacteria strains.</title>
        <authorList>
            <person name="Klenk H.-P."/>
        </authorList>
    </citation>
    <scope>NUCLEOTIDE SEQUENCE [LARGE SCALE GENOMIC DNA]</scope>
    <source>
        <strain evidence="9 10">DSM 46670</strain>
    </source>
</reference>
<dbReference type="InterPro" id="IPR000515">
    <property type="entry name" value="MetI-like"/>
</dbReference>
<keyword evidence="5 7" id="KW-1133">Transmembrane helix</keyword>
<evidence type="ECO:0000313" key="9">
    <source>
        <dbReference type="EMBL" id="MBP2331007.1"/>
    </source>
</evidence>
<dbReference type="Proteomes" id="UP001519332">
    <property type="component" value="Unassembled WGS sequence"/>
</dbReference>
<evidence type="ECO:0000256" key="1">
    <source>
        <dbReference type="ARBA" id="ARBA00004651"/>
    </source>
</evidence>
<dbReference type="InterPro" id="IPR035906">
    <property type="entry name" value="MetI-like_sf"/>
</dbReference>
<proteinExistence type="inferred from homology"/>
<comment type="subcellular location">
    <subcellularLocation>
        <location evidence="1 7">Cell membrane</location>
        <topology evidence="1 7">Multi-pass membrane protein</topology>
    </subcellularLocation>
</comment>